<gene>
    <name evidence="11 13 14" type="primary">LOC108889505</name>
</gene>
<feature type="transmembrane region" description="Helical" evidence="8">
    <location>
        <begin position="690"/>
        <end position="712"/>
    </location>
</feature>
<feature type="compositionally biased region" description="Gly residues" evidence="7">
    <location>
        <begin position="768"/>
        <end position="779"/>
    </location>
</feature>
<comment type="subcellular location">
    <subcellularLocation>
        <location evidence="1">Membrane</location>
        <topology evidence="1">Multi-pass membrane protein</topology>
    </subcellularLocation>
</comment>
<feature type="transmembrane region" description="Helical" evidence="8">
    <location>
        <begin position="456"/>
        <end position="478"/>
    </location>
</feature>
<feature type="region of interest" description="Disordered" evidence="7">
    <location>
        <begin position="273"/>
        <end position="376"/>
    </location>
</feature>
<reference evidence="11" key="3">
    <citation type="submission" date="2025-05" db="UniProtKB">
        <authorList>
            <consortium name="Ensembl"/>
        </authorList>
    </citation>
    <scope>IDENTIFICATION</scope>
</reference>
<sequence>MAPMSLLFLGFFFSFLHCSDAQVIIGSSSFPPLDLPINSAPPPTRQTARFWPSLPPRGRSDVPIRATVRYRPTTPNTVQHGKRMTRPTAQSTPSFISALTMQNLSSGPVLTQPTASRPRTDTASIALIRAKGEAVTKSSTPPLATFLSTTVPEPAGDKSVTAGNPEDGSVKESEDGDSQGLGSGHTPTVMLVKEESPVPLPTVGNEMAQYWPQAQTAISKISDVETPPPDSQTVKPQLFVLTTASKTSTTPQTETRATLSPVVTQATRQTIVLTGELTANTPPSDRVPSKQDSVAVQSAATGSTDNQPQASRLPITAQSQKSSQSDNTTPQVTTTATTSVVTTTQEAVRTSSKASNQPNKTAQLGRNTASTTVHSSRTGITSFLTTGVVPATRTRFGPTYQTGIAQRNRSILLGHPHQAPYSTSNPVSSPSASPSSNDTLLYWGNLSRTLAFAWELHVYGSASLFLLLFAGAALGLTLSPGTNCPHRGALALANALLFLAGGLRAALFLIDPYGTRKLLPRPAVTALYNLPLHLLVWTHAAVALLALRVAGVSVLPSTMERPPLVAVLAVLQCTLLLAVDLLSPALSPVVPVTLQVLSLCWGLAVCLGFLCYVFPRIRCPPIPHPGVPEEAGRKAWTGSRRTGVILARVLAVCAVVGALCCGLHIHATLWLYGLLGDWTHFNWGWWLVHFWARLLELAWGFSLLLLGSWVFWRPQGCRGSEEGGPDGRAAGDLPSPGQSVGSTQRHTCWSKIVQSLRGKPCRKSDSNGVGGGGGGGGPGEMPNNWAGQERSGADISKSLIRNQNHEQATAQPRCVKDSNRGRNYRGHSAERGISDGSTGSLLRLQALGRPPQRSVSGSLDQERDTSLSLYEFDLRPPSPIDLTRSIDEALHREHLLGGGSLFHPLNQTSQSPSPGSGVSQGPWLRRNSDPQLLSESSEAPTESSMPLGGSILSSVPSRQVTAPPTPSHQGHRWAGNGAGSVPSSVSCPVSLRPSRTSTGHLGEDGVDDTRPFITPDSERVRGRAGRPVGSRSYLEVSRHDDSASVSSEIIDL</sequence>
<dbReference type="GeneTree" id="ENSGT00730000111360"/>
<feature type="compositionally biased region" description="Polar residues" evidence="7">
    <location>
        <begin position="345"/>
        <end position="376"/>
    </location>
</feature>
<dbReference type="Ensembl" id="ENSLCAT00010040962.1">
    <property type="protein sequence ID" value="ENSLCAP00010040017.1"/>
    <property type="gene ID" value="ENSLCAG00010018682.1"/>
</dbReference>
<dbReference type="Proteomes" id="UP000314980">
    <property type="component" value="Unassembled WGS sequence"/>
</dbReference>
<keyword evidence="5 8" id="KW-1133">Transmembrane helix</keyword>
<organism evidence="11 12">
    <name type="scientific">Lates calcarifer</name>
    <name type="common">Barramundi</name>
    <name type="synonym">Holocentrus calcarifer</name>
    <dbReference type="NCBI Taxonomy" id="8187"/>
    <lineage>
        <taxon>Eukaryota</taxon>
        <taxon>Metazoa</taxon>
        <taxon>Chordata</taxon>
        <taxon>Craniata</taxon>
        <taxon>Vertebrata</taxon>
        <taxon>Euteleostomi</taxon>
        <taxon>Actinopterygii</taxon>
        <taxon>Neopterygii</taxon>
        <taxon>Teleostei</taxon>
        <taxon>Neoteleostei</taxon>
        <taxon>Acanthomorphata</taxon>
        <taxon>Carangaria</taxon>
        <taxon>Carangaria incertae sedis</taxon>
        <taxon>Centropomidae</taxon>
        <taxon>Lates</taxon>
    </lineage>
</organism>
<dbReference type="OrthoDB" id="10066605at2759"/>
<evidence type="ECO:0000256" key="9">
    <source>
        <dbReference type="SAM" id="SignalP"/>
    </source>
</evidence>
<feature type="compositionally biased region" description="Low complexity" evidence="7">
    <location>
        <begin position="907"/>
        <end position="922"/>
    </location>
</feature>
<dbReference type="KEGG" id="lcf:108889505"/>
<dbReference type="RefSeq" id="XP_050927258.1">
    <property type="nucleotide sequence ID" value="XM_051071301.1"/>
</dbReference>
<keyword evidence="2" id="KW-0597">Phosphoprotein</keyword>
<feature type="region of interest" description="Disordered" evidence="7">
    <location>
        <begin position="901"/>
        <end position="1052"/>
    </location>
</feature>
<proteinExistence type="predicted"/>
<feature type="transmembrane region" description="Helical" evidence="8">
    <location>
        <begin position="490"/>
        <end position="510"/>
    </location>
</feature>
<dbReference type="RefSeq" id="XP_018541509.1">
    <property type="nucleotide sequence ID" value="XM_018685993.2"/>
</dbReference>
<keyword evidence="6 8" id="KW-0472">Membrane</keyword>
<feature type="compositionally biased region" description="Low complexity" evidence="7">
    <location>
        <begin position="980"/>
        <end position="994"/>
    </location>
</feature>
<dbReference type="STRING" id="8187.ENSLCAP00010040017"/>
<feature type="region of interest" description="Disordered" evidence="7">
    <location>
        <begin position="133"/>
        <end position="186"/>
    </location>
</feature>
<dbReference type="PANTHER" id="PTHR47400:SF2">
    <property type="entry name" value="PROLINE-RICH TRANSMEMBRANE PROTEIN 3-LIKE"/>
    <property type="match status" value="1"/>
</dbReference>
<evidence type="ECO:0000256" key="5">
    <source>
        <dbReference type="ARBA" id="ARBA00022989"/>
    </source>
</evidence>
<evidence type="ECO:0000313" key="11">
    <source>
        <dbReference type="Ensembl" id="ENSLCAP00010040017.1"/>
    </source>
</evidence>
<evidence type="ECO:0000313" key="13">
    <source>
        <dbReference type="RefSeq" id="XP_018541509.1"/>
    </source>
</evidence>
<feature type="compositionally biased region" description="Polar residues" evidence="7">
    <location>
        <begin position="951"/>
        <end position="962"/>
    </location>
</feature>
<feature type="compositionally biased region" description="Polar residues" evidence="7">
    <location>
        <begin position="736"/>
        <end position="745"/>
    </location>
</feature>
<evidence type="ECO:0000256" key="4">
    <source>
        <dbReference type="ARBA" id="ARBA00022729"/>
    </source>
</evidence>
<feature type="compositionally biased region" description="Polar residues" evidence="7">
    <location>
        <begin position="273"/>
        <end position="283"/>
    </location>
</feature>
<feature type="compositionally biased region" description="Polar residues" evidence="7">
    <location>
        <begin position="929"/>
        <end position="944"/>
    </location>
</feature>
<dbReference type="InterPro" id="IPR059081">
    <property type="entry name" value="PRRT3-4"/>
</dbReference>
<feature type="region of interest" description="Disordered" evidence="7">
    <location>
        <begin position="721"/>
        <end position="745"/>
    </location>
</feature>
<evidence type="ECO:0000313" key="12">
    <source>
        <dbReference type="Proteomes" id="UP000314980"/>
    </source>
</evidence>
<dbReference type="InParanoid" id="A0A4W6ELN5"/>
<accession>A0A4W6ELN5</accession>
<evidence type="ECO:0000259" key="10">
    <source>
        <dbReference type="Pfam" id="PF25987"/>
    </source>
</evidence>
<evidence type="ECO:0000256" key="7">
    <source>
        <dbReference type="SAM" id="MobiDB-lite"/>
    </source>
</evidence>
<feature type="transmembrane region" description="Helical" evidence="8">
    <location>
        <begin position="649"/>
        <end position="670"/>
    </location>
</feature>
<feature type="region of interest" description="Disordered" evidence="7">
    <location>
        <begin position="804"/>
        <end position="838"/>
    </location>
</feature>
<feature type="compositionally biased region" description="Polar residues" evidence="7">
    <location>
        <begin position="290"/>
        <end position="327"/>
    </location>
</feature>
<reference evidence="13 14" key="2">
    <citation type="submission" date="2025-04" db="UniProtKB">
        <authorList>
            <consortium name="RefSeq"/>
        </authorList>
    </citation>
    <scope>IDENTIFICATION</scope>
    <source>
        <tissue evidence="13 14">Brain</tissue>
    </source>
</reference>
<evidence type="ECO:0000256" key="2">
    <source>
        <dbReference type="ARBA" id="ARBA00022553"/>
    </source>
</evidence>
<feature type="transmembrane region" description="Helical" evidence="8">
    <location>
        <begin position="530"/>
        <end position="551"/>
    </location>
</feature>
<feature type="chain" id="PRO_5044613486" evidence="9">
    <location>
        <begin position="22"/>
        <end position="1052"/>
    </location>
</feature>
<dbReference type="GeneID" id="108889505"/>
<evidence type="ECO:0000256" key="3">
    <source>
        <dbReference type="ARBA" id="ARBA00022692"/>
    </source>
</evidence>
<evidence type="ECO:0000313" key="14">
    <source>
        <dbReference type="RefSeq" id="XP_050927258.1"/>
    </source>
</evidence>
<protein>
    <submittedName>
        <fullName evidence="13 14">Proline-rich transmembrane protein 3</fullName>
    </submittedName>
</protein>
<dbReference type="InterPro" id="IPR043242">
    <property type="entry name" value="PRRT3"/>
</dbReference>
<dbReference type="AlphaFoldDB" id="A0A4W6ELN5"/>
<feature type="transmembrane region" description="Helical" evidence="8">
    <location>
        <begin position="592"/>
        <end position="614"/>
    </location>
</feature>
<evidence type="ECO:0000256" key="1">
    <source>
        <dbReference type="ARBA" id="ARBA00004141"/>
    </source>
</evidence>
<feature type="signal peptide" evidence="9">
    <location>
        <begin position="1"/>
        <end position="21"/>
    </location>
</feature>
<feature type="region of interest" description="Disordered" evidence="7">
    <location>
        <begin position="759"/>
        <end position="789"/>
    </location>
</feature>
<evidence type="ECO:0000256" key="6">
    <source>
        <dbReference type="ARBA" id="ARBA00023136"/>
    </source>
</evidence>
<feature type="domain" description="Proline-rich transmembrane protein 3/4" evidence="10">
    <location>
        <begin position="431"/>
        <end position="716"/>
    </location>
</feature>
<feature type="compositionally biased region" description="Basic and acidic residues" evidence="7">
    <location>
        <begin position="1001"/>
        <end position="1021"/>
    </location>
</feature>
<name>A0A4W6ELN5_LATCA</name>
<keyword evidence="4 9" id="KW-0732">Signal</keyword>
<reference evidence="12" key="1">
    <citation type="submission" date="2015-09" db="EMBL/GenBank/DDBJ databases">
        <authorList>
            <person name="Sai Rama Sridatta P."/>
        </authorList>
    </citation>
    <scope>NUCLEOTIDE SEQUENCE [LARGE SCALE GENOMIC DNA]</scope>
</reference>
<dbReference type="Pfam" id="PF25987">
    <property type="entry name" value="PRRT3"/>
    <property type="match status" value="1"/>
</dbReference>
<feature type="transmembrane region" description="Helical" evidence="8">
    <location>
        <begin position="563"/>
        <end position="586"/>
    </location>
</feature>
<dbReference type="PANTHER" id="PTHR47400">
    <property type="entry name" value="PROLINE-RICH TRANSMEMBRANE PROTEIN 3"/>
    <property type="match status" value="1"/>
</dbReference>
<keyword evidence="12" id="KW-1185">Reference proteome</keyword>
<dbReference type="Proteomes" id="UP000694890">
    <property type="component" value="Linkage group LG6"/>
</dbReference>
<feature type="compositionally biased region" description="Polar residues" evidence="7">
    <location>
        <begin position="136"/>
        <end position="151"/>
    </location>
</feature>
<feature type="compositionally biased region" description="Polar residues" evidence="7">
    <location>
        <begin position="1043"/>
        <end position="1052"/>
    </location>
</feature>
<evidence type="ECO:0000256" key="8">
    <source>
        <dbReference type="SAM" id="Phobius"/>
    </source>
</evidence>
<keyword evidence="3 8" id="KW-0812">Transmembrane</keyword>
<feature type="compositionally biased region" description="Low complexity" evidence="7">
    <location>
        <begin position="328"/>
        <end position="344"/>
    </location>
</feature>